<dbReference type="GO" id="GO:0016757">
    <property type="term" value="F:glycosyltransferase activity"/>
    <property type="evidence" value="ECO:0007669"/>
    <property type="project" value="UniProtKB-KW"/>
</dbReference>
<dbReference type="Pfam" id="PF13439">
    <property type="entry name" value="Glyco_transf_4"/>
    <property type="match status" value="1"/>
</dbReference>
<evidence type="ECO:0000313" key="2">
    <source>
        <dbReference type="EMBL" id="UZW75982.1"/>
    </source>
</evidence>
<keyword evidence="3" id="KW-1185">Reference proteome</keyword>
<reference evidence="2" key="1">
    <citation type="submission" date="2022-07" db="EMBL/GenBank/DDBJ databases">
        <title>Alkalimarinus sp. nov., isolated from gut of a Alitta virens.</title>
        <authorList>
            <person name="Yang A.I."/>
            <person name="Shin N.-R."/>
        </authorList>
    </citation>
    <scope>NUCLEOTIDE SEQUENCE</scope>
    <source>
        <strain evidence="2">FA028</strain>
    </source>
</reference>
<dbReference type="EC" id="2.4.-.-" evidence="2"/>
<dbReference type="PANTHER" id="PTHR45947">
    <property type="entry name" value="SULFOQUINOVOSYL TRANSFERASE SQD2"/>
    <property type="match status" value="1"/>
</dbReference>
<sequence length="393" mass="43708">MKKVGYVLAAFPVLSETFVGTEIRAMEQLGHNIVPIAFERSSAPVQNKDQRFLNETHYVTDVGILDILANVPFRLGKLREAVSFAQSQTSVRFRSLMWQALKVAAIAKKQGCEHLHAHFALNSAATAIVAAKLLNISVSFVGHGFDVYVEPYDLALKLDYADFVIAVCDQMKQDFDRLSQPDKAKLMHCGIDLNGFPLTNRKKFTNRLLFVGRLVEKKGISYLLQALSQMERSTLPQVDLVGDGPLKAQIEQEIKLKGLDEYVHFLGLKDADWLKTNAQQYSGLIAPFCEASNGDKDTGPLVVKEAMALGLPVISTDFMGVKEIIDDHTGWKVEPSNASALAQAIEEWQALDAHARESMVLAARQRVETFFTSFQTTKILSTAINQVPYEFSR</sequence>
<evidence type="ECO:0000313" key="3">
    <source>
        <dbReference type="Proteomes" id="UP001164472"/>
    </source>
</evidence>
<gene>
    <name evidence="2" type="ORF">NNL22_05205</name>
</gene>
<keyword evidence="2" id="KW-0808">Transferase</keyword>
<dbReference type="Gene3D" id="3.40.50.2000">
    <property type="entry name" value="Glycogen Phosphorylase B"/>
    <property type="match status" value="2"/>
</dbReference>
<dbReference type="Pfam" id="PF13692">
    <property type="entry name" value="Glyco_trans_1_4"/>
    <property type="match status" value="1"/>
</dbReference>
<protein>
    <submittedName>
        <fullName evidence="2">Glycosyltransferase</fullName>
        <ecNumber evidence="2">2.4.-.-</ecNumber>
    </submittedName>
</protein>
<feature type="domain" description="Glycosyltransferase subfamily 4-like N-terminal" evidence="1">
    <location>
        <begin position="16"/>
        <end position="193"/>
    </location>
</feature>
<dbReference type="EMBL" id="CP101527">
    <property type="protein sequence ID" value="UZW75982.1"/>
    <property type="molecule type" value="Genomic_DNA"/>
</dbReference>
<dbReference type="KEGG" id="asem:NNL22_05205"/>
<organism evidence="2 3">
    <name type="scientific">Alkalimarinus sediminis</name>
    <dbReference type="NCBI Taxonomy" id="1632866"/>
    <lineage>
        <taxon>Bacteria</taxon>
        <taxon>Pseudomonadati</taxon>
        <taxon>Pseudomonadota</taxon>
        <taxon>Gammaproteobacteria</taxon>
        <taxon>Alteromonadales</taxon>
        <taxon>Alteromonadaceae</taxon>
        <taxon>Alkalimarinus</taxon>
    </lineage>
</organism>
<dbReference type="RefSeq" id="WP_251812240.1">
    <property type="nucleotide sequence ID" value="NZ_CP101527.1"/>
</dbReference>
<dbReference type="InterPro" id="IPR050194">
    <property type="entry name" value="Glycosyltransferase_grp1"/>
</dbReference>
<dbReference type="Proteomes" id="UP001164472">
    <property type="component" value="Chromosome"/>
</dbReference>
<name>A0A9E8KRE6_9ALTE</name>
<keyword evidence="2" id="KW-0328">Glycosyltransferase</keyword>
<dbReference type="InterPro" id="IPR028098">
    <property type="entry name" value="Glyco_trans_4-like_N"/>
</dbReference>
<dbReference type="AlphaFoldDB" id="A0A9E8KRE6"/>
<accession>A0A9E8KRE6</accession>
<dbReference type="SUPFAM" id="SSF53756">
    <property type="entry name" value="UDP-Glycosyltransferase/glycogen phosphorylase"/>
    <property type="match status" value="1"/>
</dbReference>
<proteinExistence type="predicted"/>
<dbReference type="PANTHER" id="PTHR45947:SF3">
    <property type="entry name" value="SULFOQUINOVOSYL TRANSFERASE SQD2"/>
    <property type="match status" value="1"/>
</dbReference>
<evidence type="ECO:0000259" key="1">
    <source>
        <dbReference type="Pfam" id="PF13439"/>
    </source>
</evidence>